<dbReference type="OrthoDB" id="6510087at2759"/>
<protein>
    <recommendedName>
        <fullName evidence="3">Reverse transcriptase domain-containing protein</fullName>
    </recommendedName>
</protein>
<evidence type="ECO:0000313" key="2">
    <source>
        <dbReference type="Proteomes" id="UP000499080"/>
    </source>
</evidence>
<reference evidence="1 2" key="1">
    <citation type="journal article" date="2019" name="Sci. Rep.">
        <title>Orb-weaving spider Araneus ventricosus genome elucidates the spidroin gene catalogue.</title>
        <authorList>
            <person name="Kono N."/>
            <person name="Nakamura H."/>
            <person name="Ohtoshi R."/>
            <person name="Moran D.A.P."/>
            <person name="Shinohara A."/>
            <person name="Yoshida Y."/>
            <person name="Fujiwara M."/>
            <person name="Mori M."/>
            <person name="Tomita M."/>
            <person name="Arakawa K."/>
        </authorList>
    </citation>
    <scope>NUCLEOTIDE SEQUENCE [LARGE SCALE GENOMIC DNA]</scope>
</reference>
<name>A0A4Y2M0L2_ARAVE</name>
<sequence length="101" mass="11176">MLKVLSNISWGADRTSLLRIYQAMILSRIDYGCAVYGSACNSVLRKLDPVHHSALRICSGAFRTSPIESLYAECTKCPSPYGVKNCHSSITSSSSRFRTIR</sequence>
<comment type="caution">
    <text evidence="1">The sequence shown here is derived from an EMBL/GenBank/DDBJ whole genome shotgun (WGS) entry which is preliminary data.</text>
</comment>
<evidence type="ECO:0008006" key="3">
    <source>
        <dbReference type="Google" id="ProtNLM"/>
    </source>
</evidence>
<dbReference type="AlphaFoldDB" id="A0A4Y2M0L2"/>
<organism evidence="1 2">
    <name type="scientific">Araneus ventricosus</name>
    <name type="common">Orbweaver spider</name>
    <name type="synonym">Epeira ventricosa</name>
    <dbReference type="NCBI Taxonomy" id="182803"/>
    <lineage>
        <taxon>Eukaryota</taxon>
        <taxon>Metazoa</taxon>
        <taxon>Ecdysozoa</taxon>
        <taxon>Arthropoda</taxon>
        <taxon>Chelicerata</taxon>
        <taxon>Arachnida</taxon>
        <taxon>Araneae</taxon>
        <taxon>Araneomorphae</taxon>
        <taxon>Entelegynae</taxon>
        <taxon>Araneoidea</taxon>
        <taxon>Araneidae</taxon>
        <taxon>Araneus</taxon>
    </lineage>
</organism>
<keyword evidence="2" id="KW-1185">Reference proteome</keyword>
<evidence type="ECO:0000313" key="1">
    <source>
        <dbReference type="EMBL" id="GBN20124.1"/>
    </source>
</evidence>
<accession>A0A4Y2M0L2</accession>
<dbReference type="Proteomes" id="UP000499080">
    <property type="component" value="Unassembled WGS sequence"/>
</dbReference>
<proteinExistence type="predicted"/>
<gene>
    <name evidence="1" type="ORF">AVEN_46020_1</name>
</gene>
<dbReference type="EMBL" id="BGPR01006572">
    <property type="protein sequence ID" value="GBN20124.1"/>
    <property type="molecule type" value="Genomic_DNA"/>
</dbReference>